<evidence type="ECO:0000256" key="1">
    <source>
        <dbReference type="ARBA" id="ARBA00006484"/>
    </source>
</evidence>
<sequence length="261" mass="27600">MAQQHRPVAVVTGGRQGLGRGCALALADRGFDLVIVDRHDDDIARETLAQLASKGAGAHFVKADISDLGTLERLAHEAWDAFGAIDCLVNNAGVAPLRLSNVLTLTPEAFEHNIGINLRGNFFLAQAVGRLMQAAEDGPYYRSMMFITSIAANHVSVDIPEYCISKAGLSMVAGLFALTLAGSGIHVHEVRPGFIRTAMTASEGAPSEAIEAHIRNGDVPMNRWGEESDVGRTIATLAAGELPYLVGHPVYVDGGYGIATA</sequence>
<dbReference type="PANTHER" id="PTHR43669:SF3">
    <property type="entry name" value="ALCOHOL DEHYDROGENASE, PUTATIVE (AFU_ORTHOLOGUE AFUA_3G03445)-RELATED"/>
    <property type="match status" value="1"/>
</dbReference>
<name>A0ABT8YR89_9HYPH</name>
<dbReference type="EMBL" id="JAUOZU010000015">
    <property type="protein sequence ID" value="MDO6966036.1"/>
    <property type="molecule type" value="Genomic_DNA"/>
</dbReference>
<keyword evidence="2" id="KW-0560">Oxidoreductase</keyword>
<dbReference type="NCBIfam" id="NF009386">
    <property type="entry name" value="PRK12745.1"/>
    <property type="match status" value="1"/>
</dbReference>
<dbReference type="Proteomes" id="UP001174932">
    <property type="component" value="Unassembled WGS sequence"/>
</dbReference>
<dbReference type="SUPFAM" id="SSF51735">
    <property type="entry name" value="NAD(P)-binding Rossmann-fold domains"/>
    <property type="match status" value="1"/>
</dbReference>
<reference evidence="3" key="1">
    <citation type="journal article" date="2015" name="Int. J. Syst. Evol. Microbiol.">
        <title>Rhizobium alvei sp. nov., isolated from a freshwater river.</title>
        <authorList>
            <person name="Sheu S.Y."/>
            <person name="Huang H.W."/>
            <person name="Young C.C."/>
            <person name="Chen W.M."/>
        </authorList>
    </citation>
    <scope>NUCLEOTIDE SEQUENCE</scope>
    <source>
        <strain evidence="3">TNR-22</strain>
    </source>
</reference>
<reference evidence="3" key="2">
    <citation type="submission" date="2023-07" db="EMBL/GenBank/DDBJ databases">
        <authorList>
            <person name="Shen H."/>
        </authorList>
    </citation>
    <scope>NUCLEOTIDE SEQUENCE</scope>
    <source>
        <strain evidence="3">TNR-22</strain>
    </source>
</reference>
<dbReference type="PANTHER" id="PTHR43669">
    <property type="entry name" value="5-KETO-D-GLUCONATE 5-REDUCTASE"/>
    <property type="match status" value="1"/>
</dbReference>
<dbReference type="InterPro" id="IPR036291">
    <property type="entry name" value="NAD(P)-bd_dom_sf"/>
</dbReference>
<dbReference type="RefSeq" id="WP_304377968.1">
    <property type="nucleotide sequence ID" value="NZ_JAUOZU010000015.1"/>
</dbReference>
<evidence type="ECO:0000313" key="4">
    <source>
        <dbReference type="Proteomes" id="UP001174932"/>
    </source>
</evidence>
<protein>
    <submittedName>
        <fullName evidence="3">3-ketoacyl-ACP reductase</fullName>
    </submittedName>
</protein>
<proteinExistence type="inferred from homology"/>
<dbReference type="InterPro" id="IPR020904">
    <property type="entry name" value="Sc_DH/Rdtase_CS"/>
</dbReference>
<dbReference type="Pfam" id="PF13561">
    <property type="entry name" value="adh_short_C2"/>
    <property type="match status" value="1"/>
</dbReference>
<gene>
    <name evidence="3" type="ORF">Q4481_18915</name>
</gene>
<keyword evidence="4" id="KW-1185">Reference proteome</keyword>
<dbReference type="PRINTS" id="PR00081">
    <property type="entry name" value="GDHRDH"/>
</dbReference>
<evidence type="ECO:0000313" key="3">
    <source>
        <dbReference type="EMBL" id="MDO6966036.1"/>
    </source>
</evidence>
<comment type="similarity">
    <text evidence="1">Belongs to the short-chain dehydrogenases/reductases (SDR) family.</text>
</comment>
<dbReference type="PROSITE" id="PS00061">
    <property type="entry name" value="ADH_SHORT"/>
    <property type="match status" value="1"/>
</dbReference>
<comment type="caution">
    <text evidence="3">The sequence shown here is derived from an EMBL/GenBank/DDBJ whole genome shotgun (WGS) entry which is preliminary data.</text>
</comment>
<dbReference type="Gene3D" id="3.40.50.720">
    <property type="entry name" value="NAD(P)-binding Rossmann-like Domain"/>
    <property type="match status" value="1"/>
</dbReference>
<organism evidence="3 4">
    <name type="scientific">Rhizobium alvei</name>
    <dbReference type="NCBI Taxonomy" id="1132659"/>
    <lineage>
        <taxon>Bacteria</taxon>
        <taxon>Pseudomonadati</taxon>
        <taxon>Pseudomonadota</taxon>
        <taxon>Alphaproteobacteria</taxon>
        <taxon>Hyphomicrobiales</taxon>
        <taxon>Rhizobiaceae</taxon>
        <taxon>Rhizobium/Agrobacterium group</taxon>
        <taxon>Rhizobium</taxon>
    </lineage>
</organism>
<dbReference type="InterPro" id="IPR002347">
    <property type="entry name" value="SDR_fam"/>
</dbReference>
<accession>A0ABT8YR89</accession>
<evidence type="ECO:0000256" key="2">
    <source>
        <dbReference type="ARBA" id="ARBA00023002"/>
    </source>
</evidence>